<dbReference type="EMBL" id="JAIXCQ010000009">
    <property type="protein sequence ID" value="MCA5894391.1"/>
    <property type="molecule type" value="Genomic_DNA"/>
</dbReference>
<keyword evidence="2" id="KW-1185">Reference proteome</keyword>
<dbReference type="Pfam" id="PF02635">
    <property type="entry name" value="DsrE"/>
    <property type="match status" value="1"/>
</dbReference>
<gene>
    <name evidence="1" type="ORF">LEP48_13695</name>
</gene>
<reference evidence="1 2" key="1">
    <citation type="submission" date="2021-09" db="EMBL/GenBank/DDBJ databases">
        <title>Isoptericola luteus sp. nov., a novel bacterium isolated from Harbin, the capital city of Heilongjiang province.</title>
        <authorList>
            <person name="Li J."/>
        </authorList>
    </citation>
    <scope>NUCLEOTIDE SEQUENCE [LARGE SCALE GENOMIC DNA]</scope>
    <source>
        <strain evidence="1 2">NEAU-Y5</strain>
    </source>
</reference>
<dbReference type="SUPFAM" id="SSF75169">
    <property type="entry name" value="DsrEFH-like"/>
    <property type="match status" value="1"/>
</dbReference>
<dbReference type="InterPro" id="IPR003787">
    <property type="entry name" value="Sulphur_relay_DsrE/F-like"/>
</dbReference>
<protein>
    <submittedName>
        <fullName evidence="1">DsrE family protein</fullName>
    </submittedName>
</protein>
<dbReference type="RefSeq" id="WP_225566151.1">
    <property type="nucleotide sequence ID" value="NZ_JAIXCQ010000009.1"/>
</dbReference>
<accession>A0ABS7ZH78</accession>
<organism evidence="1 2">
    <name type="scientific">Isoptericola luteus</name>
    <dbReference type="NCBI Taxonomy" id="2879484"/>
    <lineage>
        <taxon>Bacteria</taxon>
        <taxon>Bacillati</taxon>
        <taxon>Actinomycetota</taxon>
        <taxon>Actinomycetes</taxon>
        <taxon>Micrococcales</taxon>
        <taxon>Promicromonosporaceae</taxon>
        <taxon>Isoptericola</taxon>
    </lineage>
</organism>
<evidence type="ECO:0000313" key="1">
    <source>
        <dbReference type="EMBL" id="MCA5894391.1"/>
    </source>
</evidence>
<sequence>MTSSAAGHASRSLVIKTTSGLDRPEAANQALTVAASAAAAGVEVSLWLTGEAAWFAVPGRAAELALDHAAPVPDLLDAVLAGGTVTLCTQCAARRQITADDVLPGVRIAGAAVFTEEILRPQAQAVVY</sequence>
<dbReference type="Gene3D" id="3.40.1260.10">
    <property type="entry name" value="DsrEFH-like"/>
    <property type="match status" value="1"/>
</dbReference>
<proteinExistence type="predicted"/>
<dbReference type="InterPro" id="IPR027396">
    <property type="entry name" value="DsrEFH-like"/>
</dbReference>
<dbReference type="Proteomes" id="UP001319870">
    <property type="component" value="Unassembled WGS sequence"/>
</dbReference>
<comment type="caution">
    <text evidence="1">The sequence shown here is derived from an EMBL/GenBank/DDBJ whole genome shotgun (WGS) entry which is preliminary data.</text>
</comment>
<name>A0ABS7ZH78_9MICO</name>
<evidence type="ECO:0000313" key="2">
    <source>
        <dbReference type="Proteomes" id="UP001319870"/>
    </source>
</evidence>